<evidence type="ECO:0000256" key="5">
    <source>
        <dbReference type="ARBA" id="ARBA00023163"/>
    </source>
</evidence>
<dbReference type="Proteomes" id="UP001078443">
    <property type="component" value="Unassembled WGS sequence"/>
</dbReference>
<evidence type="ECO:0000256" key="3">
    <source>
        <dbReference type="ARBA" id="ARBA00023015"/>
    </source>
</evidence>
<dbReference type="InterPro" id="IPR003593">
    <property type="entry name" value="AAA+_ATPase"/>
</dbReference>
<keyword evidence="4" id="KW-0238">DNA-binding</keyword>
<organism evidence="8 9">
    <name type="scientific">Clostridium aestuarii</name>
    <dbReference type="NCBI Taxonomy" id="338193"/>
    <lineage>
        <taxon>Bacteria</taxon>
        <taxon>Bacillati</taxon>
        <taxon>Bacillota</taxon>
        <taxon>Clostridia</taxon>
        <taxon>Eubacteriales</taxon>
        <taxon>Clostridiaceae</taxon>
        <taxon>Clostridium</taxon>
    </lineage>
</organism>
<evidence type="ECO:0000259" key="6">
    <source>
        <dbReference type="PROSITE" id="PS50045"/>
    </source>
</evidence>
<dbReference type="CDD" id="cd00009">
    <property type="entry name" value="AAA"/>
    <property type="match status" value="1"/>
</dbReference>
<dbReference type="InterPro" id="IPR058031">
    <property type="entry name" value="AAA_lid_NorR"/>
</dbReference>
<keyword evidence="3" id="KW-0805">Transcription regulation</keyword>
<dbReference type="SUPFAM" id="SSF52540">
    <property type="entry name" value="P-loop containing nucleoside triphosphate hydrolases"/>
    <property type="match status" value="1"/>
</dbReference>
<dbReference type="InterPro" id="IPR025944">
    <property type="entry name" value="Sigma_54_int_dom_CS"/>
</dbReference>
<keyword evidence="2" id="KW-0067">ATP-binding</keyword>
<reference evidence="8" key="1">
    <citation type="submission" date="2022-12" db="EMBL/GenBank/DDBJ databases">
        <authorList>
            <person name="Wang J."/>
        </authorList>
    </citation>
    <scope>NUCLEOTIDE SEQUENCE</scope>
    <source>
        <strain evidence="8">HY-45-18</strain>
    </source>
</reference>
<dbReference type="SUPFAM" id="SSF46689">
    <property type="entry name" value="Homeodomain-like"/>
    <property type="match status" value="1"/>
</dbReference>
<dbReference type="Gene3D" id="3.40.50.300">
    <property type="entry name" value="P-loop containing nucleotide triphosphate hydrolases"/>
    <property type="match status" value="1"/>
</dbReference>
<evidence type="ECO:0000313" key="8">
    <source>
        <dbReference type="EMBL" id="MCY6484961.1"/>
    </source>
</evidence>
<dbReference type="InterPro" id="IPR027417">
    <property type="entry name" value="P-loop_NTPase"/>
</dbReference>
<dbReference type="PANTHER" id="PTHR32071">
    <property type="entry name" value="TRANSCRIPTIONAL REGULATORY PROTEIN"/>
    <property type="match status" value="1"/>
</dbReference>
<dbReference type="InterPro" id="IPR000014">
    <property type="entry name" value="PAS"/>
</dbReference>
<dbReference type="SMART" id="SM00382">
    <property type="entry name" value="AAA"/>
    <property type="match status" value="1"/>
</dbReference>
<dbReference type="Pfam" id="PF00158">
    <property type="entry name" value="Sigma54_activat"/>
    <property type="match status" value="1"/>
</dbReference>
<dbReference type="InterPro" id="IPR002078">
    <property type="entry name" value="Sigma_54_int"/>
</dbReference>
<dbReference type="Pfam" id="PF13188">
    <property type="entry name" value="PAS_8"/>
    <property type="match status" value="1"/>
</dbReference>
<accession>A0ABT4D136</accession>
<dbReference type="InterPro" id="IPR035965">
    <property type="entry name" value="PAS-like_dom_sf"/>
</dbReference>
<dbReference type="PROSITE" id="PS00688">
    <property type="entry name" value="SIGMA54_INTERACT_3"/>
    <property type="match status" value="1"/>
</dbReference>
<evidence type="ECO:0000256" key="4">
    <source>
        <dbReference type="ARBA" id="ARBA00023125"/>
    </source>
</evidence>
<dbReference type="Pfam" id="PF25601">
    <property type="entry name" value="AAA_lid_14"/>
    <property type="match status" value="1"/>
</dbReference>
<dbReference type="SMART" id="SM00091">
    <property type="entry name" value="PAS"/>
    <property type="match status" value="1"/>
</dbReference>
<name>A0ABT4D136_9CLOT</name>
<dbReference type="Gene3D" id="3.30.450.40">
    <property type="match status" value="1"/>
</dbReference>
<dbReference type="Pfam" id="PF02954">
    <property type="entry name" value="HTH_8"/>
    <property type="match status" value="1"/>
</dbReference>
<keyword evidence="5" id="KW-0804">Transcription</keyword>
<dbReference type="SUPFAM" id="SSF55785">
    <property type="entry name" value="PYP-like sensor domain (PAS domain)"/>
    <property type="match status" value="1"/>
</dbReference>
<dbReference type="Gene3D" id="1.10.10.60">
    <property type="entry name" value="Homeodomain-like"/>
    <property type="match status" value="1"/>
</dbReference>
<evidence type="ECO:0000259" key="7">
    <source>
        <dbReference type="PROSITE" id="PS50112"/>
    </source>
</evidence>
<dbReference type="PROSITE" id="PS50112">
    <property type="entry name" value="PAS"/>
    <property type="match status" value="1"/>
</dbReference>
<evidence type="ECO:0000256" key="2">
    <source>
        <dbReference type="ARBA" id="ARBA00022840"/>
    </source>
</evidence>
<evidence type="ECO:0000313" key="9">
    <source>
        <dbReference type="Proteomes" id="UP001078443"/>
    </source>
</evidence>
<proteinExistence type="predicted"/>
<dbReference type="PROSITE" id="PS00676">
    <property type="entry name" value="SIGMA54_INTERACT_2"/>
    <property type="match status" value="1"/>
</dbReference>
<evidence type="ECO:0000256" key="1">
    <source>
        <dbReference type="ARBA" id="ARBA00022741"/>
    </source>
</evidence>
<gene>
    <name evidence="8" type="ORF">OW763_11465</name>
</gene>
<dbReference type="Gene3D" id="1.10.8.60">
    <property type="match status" value="1"/>
</dbReference>
<protein>
    <submittedName>
        <fullName evidence="8">Sigma 54-interacting transcriptional regulator</fullName>
    </submittedName>
</protein>
<dbReference type="InterPro" id="IPR009057">
    <property type="entry name" value="Homeodomain-like_sf"/>
</dbReference>
<dbReference type="InterPro" id="IPR025662">
    <property type="entry name" value="Sigma_54_int_dom_ATP-bd_1"/>
</dbReference>
<dbReference type="InterPro" id="IPR025943">
    <property type="entry name" value="Sigma_54_int_dom_ATP-bd_2"/>
</dbReference>
<dbReference type="PROSITE" id="PS00675">
    <property type="entry name" value="SIGMA54_INTERACT_1"/>
    <property type="match status" value="1"/>
</dbReference>
<dbReference type="PROSITE" id="PS50045">
    <property type="entry name" value="SIGMA54_INTERACT_4"/>
    <property type="match status" value="1"/>
</dbReference>
<dbReference type="InterPro" id="IPR029016">
    <property type="entry name" value="GAF-like_dom_sf"/>
</dbReference>
<dbReference type="RefSeq" id="WP_268041281.1">
    <property type="nucleotide sequence ID" value="NZ_JAPQER010000004.1"/>
</dbReference>
<dbReference type="CDD" id="cd00130">
    <property type="entry name" value="PAS"/>
    <property type="match status" value="1"/>
</dbReference>
<dbReference type="EMBL" id="JAPQER010000004">
    <property type="protein sequence ID" value="MCY6484961.1"/>
    <property type="molecule type" value="Genomic_DNA"/>
</dbReference>
<dbReference type="InterPro" id="IPR002197">
    <property type="entry name" value="HTH_Fis"/>
</dbReference>
<keyword evidence="1" id="KW-0547">Nucleotide-binding</keyword>
<sequence length="584" mass="66630">MSLKEIRTSVQEVAEAIAAVLHVDVTIVDEDLMRVAATGEYKNCIGEKIPKKCLFEFVLNEKKPNYADKFRSNHICEKCSAKSTCNEFSTIGYPIFKGNEVIGVIGINSFREEQEKIIRENYDSLMIFLEKLSVILLGNIIYSQTIKQLKIQTEETNKIIDSLSDGILCVDSKGMIKYTNKKAEKIFETIKENIINHPVKEIIPNIDLELTGVKYNTEKINVNGKKISLTIKSNPVIFQGKKVSNIIEVNKTSDEVRDAYKLIEGEKIVKFEDIIGESKSIKNVKNISKNIAKSNSTIILRGESGTGKELFARAIHYKSNRRRAPFIAINCASIPDNLLESELFGYEGGAFSGARREGQMGKFELANGGTIFLDEIGDMPIHLQPKILRVLQEQRFRRIGGKKEISVSVRIIAATNRNLEDMVKNGQFREDLYYRLNVIPIFLPSLKERSQDVLLLSEYLLGKFCDRLEKENKRFSNELKDIFVTYNWPGNIRELENVIEYLVNITEEEIITPQNLPVTVQQRLYEYESQSKLSLKSRVESYEANLLIAMIEKYGNDVKGKSKIVEELGIELSTLYRKLKKYNL</sequence>
<keyword evidence="9" id="KW-1185">Reference proteome</keyword>
<comment type="caution">
    <text evidence="8">The sequence shown here is derived from an EMBL/GenBank/DDBJ whole genome shotgun (WGS) entry which is preliminary data.</text>
</comment>
<dbReference type="PANTHER" id="PTHR32071:SF57">
    <property type="entry name" value="C4-DICARBOXYLATE TRANSPORT TRANSCRIPTIONAL REGULATORY PROTEIN DCTD"/>
    <property type="match status" value="1"/>
</dbReference>
<feature type="domain" description="PAS" evidence="7">
    <location>
        <begin position="152"/>
        <end position="203"/>
    </location>
</feature>
<feature type="domain" description="Sigma-54 factor interaction" evidence="6">
    <location>
        <begin position="274"/>
        <end position="504"/>
    </location>
</feature>
<dbReference type="Gene3D" id="3.30.450.20">
    <property type="entry name" value="PAS domain"/>
    <property type="match status" value="1"/>
</dbReference>